<proteinExistence type="predicted"/>
<dbReference type="AlphaFoldDB" id="A0A0F8V790"/>
<feature type="non-terminal residue" evidence="1">
    <location>
        <position position="1"/>
    </location>
</feature>
<evidence type="ECO:0000313" key="1">
    <source>
        <dbReference type="EMBL" id="KKK40383.1"/>
    </source>
</evidence>
<dbReference type="EMBL" id="LAZR01070477">
    <property type="protein sequence ID" value="KKK40383.1"/>
    <property type="molecule type" value="Genomic_DNA"/>
</dbReference>
<protein>
    <submittedName>
        <fullName evidence="1">Uncharacterized protein</fullName>
    </submittedName>
</protein>
<reference evidence="1" key="1">
    <citation type="journal article" date="2015" name="Nature">
        <title>Complex archaea that bridge the gap between prokaryotes and eukaryotes.</title>
        <authorList>
            <person name="Spang A."/>
            <person name="Saw J.H."/>
            <person name="Jorgensen S.L."/>
            <person name="Zaremba-Niedzwiedzka K."/>
            <person name="Martijn J."/>
            <person name="Lind A.E."/>
            <person name="van Eijk R."/>
            <person name="Schleper C."/>
            <person name="Guy L."/>
            <person name="Ettema T.J."/>
        </authorList>
    </citation>
    <scope>NUCLEOTIDE SEQUENCE</scope>
</reference>
<organism evidence="1">
    <name type="scientific">marine sediment metagenome</name>
    <dbReference type="NCBI Taxonomy" id="412755"/>
    <lineage>
        <taxon>unclassified sequences</taxon>
        <taxon>metagenomes</taxon>
        <taxon>ecological metagenomes</taxon>
    </lineage>
</organism>
<name>A0A0F8V790_9ZZZZ</name>
<gene>
    <name evidence="1" type="ORF">LCGC14_3080130</name>
</gene>
<sequence length="69" mass="8014">FGSISYCCMRSGGCPRRDLALSERYPNKPLKEIMKIYFQKKKELSKIILECIEDPEGKKGIKALLTLFW</sequence>
<comment type="caution">
    <text evidence="1">The sequence shown here is derived from an EMBL/GenBank/DDBJ whole genome shotgun (WGS) entry which is preliminary data.</text>
</comment>
<accession>A0A0F8V790</accession>